<evidence type="ECO:0000313" key="3">
    <source>
        <dbReference type="Proteomes" id="UP001176941"/>
    </source>
</evidence>
<feature type="region of interest" description="Disordered" evidence="1">
    <location>
        <begin position="1"/>
        <end position="100"/>
    </location>
</feature>
<keyword evidence="3" id="KW-1185">Reference proteome</keyword>
<accession>A0ABN8Z1L3</accession>
<evidence type="ECO:0000313" key="2">
    <source>
        <dbReference type="EMBL" id="CAI9167745.1"/>
    </source>
</evidence>
<protein>
    <submittedName>
        <fullName evidence="2">Uncharacterized protein</fullName>
    </submittedName>
</protein>
<dbReference type="EMBL" id="OX459963">
    <property type="protein sequence ID" value="CAI9167745.1"/>
    <property type="molecule type" value="Genomic_DNA"/>
</dbReference>
<feature type="compositionally biased region" description="Low complexity" evidence="1">
    <location>
        <begin position="1"/>
        <end position="12"/>
    </location>
</feature>
<dbReference type="Proteomes" id="UP001176941">
    <property type="component" value="Chromosome 27"/>
</dbReference>
<sequence length="164" mass="17605">MVSAAPAAAALAQVGRREERLSPGAAQTVWEFPGRQGGEGRWVGRSAGRRQRAGGSDNSGAPRQQPPRTAPAPANNRLRPQRSGSYRRRHVRTEPRGRLGNGVYVLALRPAARRELEAATCAEPKFAGKQTQEAAVPLQAGKASLTPLQPFEEDEGRPSAPDLR</sequence>
<feature type="compositionally biased region" description="Low complexity" evidence="1">
    <location>
        <begin position="53"/>
        <end position="63"/>
    </location>
</feature>
<feature type="compositionally biased region" description="Low complexity" evidence="1">
    <location>
        <begin position="71"/>
        <end position="82"/>
    </location>
</feature>
<evidence type="ECO:0000256" key="1">
    <source>
        <dbReference type="SAM" id="MobiDB-lite"/>
    </source>
</evidence>
<proteinExistence type="predicted"/>
<reference evidence="2" key="1">
    <citation type="submission" date="2023-04" db="EMBL/GenBank/DDBJ databases">
        <authorList>
            <consortium name="ELIXIR-Norway"/>
        </authorList>
    </citation>
    <scope>NUCLEOTIDE SEQUENCE [LARGE SCALE GENOMIC DNA]</scope>
</reference>
<name>A0ABN8Z1L3_RANTA</name>
<feature type="region of interest" description="Disordered" evidence="1">
    <location>
        <begin position="126"/>
        <end position="164"/>
    </location>
</feature>
<gene>
    <name evidence="2" type="ORF">MRATA1EN1_LOCUS16707</name>
</gene>
<organism evidence="2 3">
    <name type="scientific">Rangifer tarandus platyrhynchus</name>
    <name type="common">Svalbard reindeer</name>
    <dbReference type="NCBI Taxonomy" id="3082113"/>
    <lineage>
        <taxon>Eukaryota</taxon>
        <taxon>Metazoa</taxon>
        <taxon>Chordata</taxon>
        <taxon>Craniata</taxon>
        <taxon>Vertebrata</taxon>
        <taxon>Euteleostomi</taxon>
        <taxon>Mammalia</taxon>
        <taxon>Eutheria</taxon>
        <taxon>Laurasiatheria</taxon>
        <taxon>Artiodactyla</taxon>
        <taxon>Ruminantia</taxon>
        <taxon>Pecora</taxon>
        <taxon>Cervidae</taxon>
        <taxon>Odocoileinae</taxon>
        <taxon>Rangifer</taxon>
    </lineage>
</organism>